<accession>A0A6J3LRS3</accession>
<gene>
    <name evidence="3" type="ORF">K489DRAFT_385371</name>
</gene>
<name>A0A6J3LRS3_9PEZI</name>
<reference evidence="3" key="3">
    <citation type="submission" date="2025-08" db="UniProtKB">
        <authorList>
            <consortium name="RefSeq"/>
        </authorList>
    </citation>
    <scope>IDENTIFICATION</scope>
    <source>
        <strain evidence="3">CBS 342.82</strain>
    </source>
</reference>
<reference evidence="3" key="2">
    <citation type="submission" date="2020-04" db="EMBL/GenBank/DDBJ databases">
        <authorList>
            <consortium name="NCBI Genome Project"/>
        </authorList>
    </citation>
    <scope>NUCLEOTIDE SEQUENCE</scope>
    <source>
        <strain evidence="3">CBS 342.82</strain>
    </source>
</reference>
<keyword evidence="2" id="KW-1185">Reference proteome</keyword>
<proteinExistence type="predicted"/>
<feature type="compositionally biased region" description="Polar residues" evidence="1">
    <location>
        <begin position="1"/>
        <end position="24"/>
    </location>
</feature>
<evidence type="ECO:0000256" key="1">
    <source>
        <dbReference type="SAM" id="MobiDB-lite"/>
    </source>
</evidence>
<dbReference type="AlphaFoldDB" id="A0A6J3LRS3"/>
<evidence type="ECO:0000313" key="2">
    <source>
        <dbReference type="Proteomes" id="UP000504637"/>
    </source>
</evidence>
<evidence type="ECO:0000313" key="3">
    <source>
        <dbReference type="RefSeq" id="XP_033455015.1"/>
    </source>
</evidence>
<dbReference type="RefSeq" id="XP_033455015.1">
    <property type="nucleotide sequence ID" value="XM_033606088.1"/>
</dbReference>
<organism evidence="3">
    <name type="scientific">Dissoconium aciculare CBS 342.82</name>
    <dbReference type="NCBI Taxonomy" id="1314786"/>
    <lineage>
        <taxon>Eukaryota</taxon>
        <taxon>Fungi</taxon>
        <taxon>Dikarya</taxon>
        <taxon>Ascomycota</taxon>
        <taxon>Pezizomycotina</taxon>
        <taxon>Dothideomycetes</taxon>
        <taxon>Dothideomycetidae</taxon>
        <taxon>Mycosphaerellales</taxon>
        <taxon>Dissoconiaceae</taxon>
        <taxon>Dissoconium</taxon>
    </lineage>
</organism>
<dbReference type="Proteomes" id="UP000504637">
    <property type="component" value="Unplaced"/>
</dbReference>
<feature type="region of interest" description="Disordered" evidence="1">
    <location>
        <begin position="1"/>
        <end position="32"/>
    </location>
</feature>
<sequence>MTTSTPTGDTESITTDGVTTPSTDESGDETSIREWSELSTALQSGKMHNPTTDDILVIVDKTYNRVLAWRPGNRIVLVDIPKRHPGQSIPARCKWRFTESSDGFNGFCNLAECRYLGHNLWWEFMAQAFAQNGWEHFKLMNRGDGYTIQVPYWFSLRSLSARSDGTGIDIGRPNGTLWEFIRVSEW</sequence>
<dbReference type="GeneID" id="54363888"/>
<protein>
    <submittedName>
        <fullName evidence="3">Uncharacterized protein</fullName>
    </submittedName>
</protein>
<dbReference type="PANTHER" id="PTHR39697">
    <property type="entry name" value="RICIN B LECTIN DOMAIN-CONTAINING PROTEIN-RELATED"/>
    <property type="match status" value="1"/>
</dbReference>
<reference evidence="3" key="1">
    <citation type="submission" date="2020-01" db="EMBL/GenBank/DDBJ databases">
        <authorList>
            <consortium name="DOE Joint Genome Institute"/>
            <person name="Haridas S."/>
            <person name="Albert R."/>
            <person name="Binder M."/>
            <person name="Bloem J."/>
            <person name="Labutti K."/>
            <person name="Salamov A."/>
            <person name="Andreopoulos B."/>
            <person name="Baker S.E."/>
            <person name="Barry K."/>
            <person name="Bills G."/>
            <person name="Bluhm B.H."/>
            <person name="Cannon C."/>
            <person name="Castanera R."/>
            <person name="Culley D.E."/>
            <person name="Daum C."/>
            <person name="Ezra D."/>
            <person name="Gonzalez J.B."/>
            <person name="Henrissat B."/>
            <person name="Kuo A."/>
            <person name="Liang C."/>
            <person name="Lipzen A."/>
            <person name="Lutzoni F."/>
            <person name="Magnuson J."/>
            <person name="Mondo S."/>
            <person name="Nolan M."/>
            <person name="Ohm R."/>
            <person name="Pangilinan J."/>
            <person name="Park H.-J."/>
            <person name="Ramirez L."/>
            <person name="Alfaro M."/>
            <person name="Sun H."/>
            <person name="Tritt A."/>
            <person name="Yoshinaga Y."/>
            <person name="Zwiers L.-H."/>
            <person name="Turgeon B.G."/>
            <person name="Goodwin S.B."/>
            <person name="Spatafora J.W."/>
            <person name="Crous P.W."/>
            <person name="Grigoriev I.V."/>
        </authorList>
    </citation>
    <scope>NUCLEOTIDE SEQUENCE</scope>
    <source>
        <strain evidence="3">CBS 342.82</strain>
    </source>
</reference>
<dbReference type="OrthoDB" id="5289641at2759"/>
<dbReference type="PANTHER" id="PTHR39697:SF1">
    <property type="entry name" value="RICIN B LECTIN DOMAIN-CONTAINING PROTEIN"/>
    <property type="match status" value="1"/>
</dbReference>